<sequence length="45" mass="5394">NAMQSTGFGKAVNNDDEIEYPQYVYDIITENKPHYEYLFQHRIKI</sequence>
<gene>
    <name evidence="1" type="ORF">SPELUC_LOCUS16734</name>
</gene>
<dbReference type="EMBL" id="CAJVPW010063939">
    <property type="protein sequence ID" value="CAG8785280.1"/>
    <property type="molecule type" value="Genomic_DNA"/>
</dbReference>
<protein>
    <submittedName>
        <fullName evidence="1">4473_t:CDS:1</fullName>
    </submittedName>
</protein>
<proteinExistence type="predicted"/>
<accession>A0ACA9RAN7</accession>
<keyword evidence="2" id="KW-1185">Reference proteome</keyword>
<comment type="caution">
    <text evidence="1">The sequence shown here is derived from an EMBL/GenBank/DDBJ whole genome shotgun (WGS) entry which is preliminary data.</text>
</comment>
<organism evidence="1 2">
    <name type="scientific">Cetraspora pellucida</name>
    <dbReference type="NCBI Taxonomy" id="1433469"/>
    <lineage>
        <taxon>Eukaryota</taxon>
        <taxon>Fungi</taxon>
        <taxon>Fungi incertae sedis</taxon>
        <taxon>Mucoromycota</taxon>
        <taxon>Glomeromycotina</taxon>
        <taxon>Glomeromycetes</taxon>
        <taxon>Diversisporales</taxon>
        <taxon>Gigasporaceae</taxon>
        <taxon>Cetraspora</taxon>
    </lineage>
</organism>
<name>A0ACA9RAN7_9GLOM</name>
<evidence type="ECO:0000313" key="1">
    <source>
        <dbReference type="EMBL" id="CAG8785280.1"/>
    </source>
</evidence>
<reference evidence="1" key="1">
    <citation type="submission" date="2021-06" db="EMBL/GenBank/DDBJ databases">
        <authorList>
            <person name="Kallberg Y."/>
            <person name="Tangrot J."/>
            <person name="Rosling A."/>
        </authorList>
    </citation>
    <scope>NUCLEOTIDE SEQUENCE</scope>
    <source>
        <strain evidence="1">28 12/20/2015</strain>
    </source>
</reference>
<evidence type="ECO:0000313" key="2">
    <source>
        <dbReference type="Proteomes" id="UP000789366"/>
    </source>
</evidence>
<dbReference type="Proteomes" id="UP000789366">
    <property type="component" value="Unassembled WGS sequence"/>
</dbReference>
<feature type="non-terminal residue" evidence="1">
    <location>
        <position position="1"/>
    </location>
</feature>
<feature type="non-terminal residue" evidence="1">
    <location>
        <position position="45"/>
    </location>
</feature>